<sequence>MKDQNLPFINGLRGIAILMVMGVHTAITVASVSPFSNQAVFSWLLMGARGVQLFFMVSAFTLFMSWNARKGTEAIPWTNFYIRRATRILPMWWIACLLYMHAYGKPLNETVATAFFYFGFMQHAVPSVIPGGWSIFAEEVFYFFLPGLALVLTTAGRAGVFFAVALVGQSLWWTVAAIYKIPTANDAVFYMPLNHLFAFAAGVFLYQIWRKLPSGKMEGMQYDALALASAYYFWTYNSEVLFGSIPLFFIFAGAMVNSPLFGRIARMKAMGTAGKYCYSAYLLHFLVFGKVAGMINAAMTDRSAEMRMIMAYPIVVLVSLALSAVAFNVIEKPVINLGKRIIAWREGQSGRVALDPSSGLIDRSQ</sequence>
<keyword evidence="3" id="KW-0012">Acyltransferase</keyword>
<feature type="transmembrane region" description="Helical" evidence="1">
    <location>
        <begin position="276"/>
        <end position="297"/>
    </location>
</feature>
<keyword evidence="1" id="KW-1133">Transmembrane helix</keyword>
<dbReference type="RefSeq" id="WP_253538550.1">
    <property type="nucleotide sequence ID" value="NZ_JAMYWC010000004.1"/>
</dbReference>
<evidence type="ECO:0000259" key="2">
    <source>
        <dbReference type="Pfam" id="PF01757"/>
    </source>
</evidence>
<feature type="transmembrane region" description="Helical" evidence="1">
    <location>
        <begin position="140"/>
        <end position="167"/>
    </location>
</feature>
<accession>A0AA42BI41</accession>
<dbReference type="EMBL" id="JAMYWC010000004">
    <property type="protein sequence ID" value="MCP1173806.1"/>
    <property type="molecule type" value="Genomic_DNA"/>
</dbReference>
<dbReference type="AlphaFoldDB" id="A0AA42BI41"/>
<feature type="transmembrane region" description="Helical" evidence="1">
    <location>
        <begin position="187"/>
        <end position="208"/>
    </location>
</feature>
<organism evidence="3 4">
    <name type="scientific">Ralstonia chuxiongensis</name>
    <dbReference type="NCBI Taxonomy" id="2957504"/>
    <lineage>
        <taxon>Bacteria</taxon>
        <taxon>Pseudomonadati</taxon>
        <taxon>Pseudomonadota</taxon>
        <taxon>Betaproteobacteria</taxon>
        <taxon>Burkholderiales</taxon>
        <taxon>Burkholderiaceae</taxon>
        <taxon>Ralstonia</taxon>
    </lineage>
</organism>
<dbReference type="InterPro" id="IPR002656">
    <property type="entry name" value="Acyl_transf_3_dom"/>
</dbReference>
<dbReference type="PANTHER" id="PTHR23028:SF53">
    <property type="entry name" value="ACYL_TRANSF_3 DOMAIN-CONTAINING PROTEIN"/>
    <property type="match status" value="1"/>
</dbReference>
<feature type="domain" description="Acyltransferase 3" evidence="2">
    <location>
        <begin position="7"/>
        <end position="326"/>
    </location>
</feature>
<protein>
    <submittedName>
        <fullName evidence="3">Acyltransferase</fullName>
    </submittedName>
</protein>
<keyword evidence="1" id="KW-0812">Transmembrane</keyword>
<evidence type="ECO:0000313" key="4">
    <source>
        <dbReference type="Proteomes" id="UP001162793"/>
    </source>
</evidence>
<keyword evidence="3" id="KW-0808">Transferase</keyword>
<evidence type="ECO:0000256" key="1">
    <source>
        <dbReference type="SAM" id="Phobius"/>
    </source>
</evidence>
<comment type="caution">
    <text evidence="3">The sequence shown here is derived from an EMBL/GenBank/DDBJ whole genome shotgun (WGS) entry which is preliminary data.</text>
</comment>
<reference evidence="4" key="1">
    <citation type="journal article" date="2023" name="Front. Microbiol.">
        <title>Ralstonia chuxiongensis sp. nov., Ralstonia mojiangensis sp. nov., and Ralstonia soli sp. nov., isolated from tobacco fields, are three novel species in the family Burkholderiaceae.</title>
        <authorList>
            <person name="Lu C.H."/>
            <person name="Zhang Y.Y."/>
            <person name="Jiang N."/>
            <person name="Chen W."/>
            <person name="Shao X."/>
            <person name="Zhao Z.M."/>
            <person name="Lu W.L."/>
            <person name="Hu X."/>
            <person name="Xi Y.X."/>
            <person name="Zou S.Y."/>
            <person name="Wei Q.J."/>
            <person name="Lin Z.L."/>
            <person name="Gong L."/>
            <person name="Gai X.T."/>
            <person name="Zhang L.Q."/>
            <person name="Li J.Y."/>
            <person name="Jin Y."/>
            <person name="Xia Z.Y."/>
        </authorList>
    </citation>
    <scope>NUCLEOTIDE SEQUENCE [LARGE SCALE GENOMIC DNA]</scope>
    <source>
        <strain evidence="4">21YRMH01-3</strain>
    </source>
</reference>
<proteinExistence type="predicted"/>
<feature type="transmembrane region" description="Helical" evidence="1">
    <location>
        <begin position="242"/>
        <end position="264"/>
    </location>
</feature>
<feature type="transmembrane region" description="Helical" evidence="1">
    <location>
        <begin position="309"/>
        <end position="330"/>
    </location>
</feature>
<feature type="transmembrane region" description="Helical" evidence="1">
    <location>
        <begin position="114"/>
        <end position="133"/>
    </location>
</feature>
<dbReference type="GO" id="GO:0000271">
    <property type="term" value="P:polysaccharide biosynthetic process"/>
    <property type="evidence" value="ECO:0007669"/>
    <property type="project" value="TreeGrafter"/>
</dbReference>
<dbReference type="InterPro" id="IPR050879">
    <property type="entry name" value="Acyltransferase_3"/>
</dbReference>
<gene>
    <name evidence="3" type="ORF">NKG59_15700</name>
</gene>
<dbReference type="GO" id="GO:0016020">
    <property type="term" value="C:membrane"/>
    <property type="evidence" value="ECO:0007669"/>
    <property type="project" value="TreeGrafter"/>
</dbReference>
<keyword evidence="4" id="KW-1185">Reference proteome</keyword>
<feature type="transmembrane region" description="Helical" evidence="1">
    <location>
        <begin position="85"/>
        <end position="102"/>
    </location>
</feature>
<keyword evidence="1" id="KW-0472">Membrane</keyword>
<evidence type="ECO:0000313" key="3">
    <source>
        <dbReference type="EMBL" id="MCP1173806.1"/>
    </source>
</evidence>
<feature type="transmembrane region" description="Helical" evidence="1">
    <location>
        <begin position="41"/>
        <end position="64"/>
    </location>
</feature>
<dbReference type="PANTHER" id="PTHR23028">
    <property type="entry name" value="ACETYLTRANSFERASE"/>
    <property type="match status" value="1"/>
</dbReference>
<dbReference type="Pfam" id="PF01757">
    <property type="entry name" value="Acyl_transf_3"/>
    <property type="match status" value="1"/>
</dbReference>
<feature type="transmembrane region" description="Helical" evidence="1">
    <location>
        <begin position="12"/>
        <end position="35"/>
    </location>
</feature>
<dbReference type="GO" id="GO:0016747">
    <property type="term" value="F:acyltransferase activity, transferring groups other than amino-acyl groups"/>
    <property type="evidence" value="ECO:0007669"/>
    <property type="project" value="InterPro"/>
</dbReference>
<dbReference type="Proteomes" id="UP001162793">
    <property type="component" value="Unassembled WGS sequence"/>
</dbReference>
<name>A0AA42BI41_9RALS</name>